<accession>A0A6C0LN28</accession>
<reference evidence="1" key="1">
    <citation type="journal article" date="2020" name="Nature">
        <title>Giant virus diversity and host interactions through global metagenomics.</title>
        <authorList>
            <person name="Schulz F."/>
            <person name="Roux S."/>
            <person name="Paez-Espino D."/>
            <person name="Jungbluth S."/>
            <person name="Walsh D.A."/>
            <person name="Denef V.J."/>
            <person name="McMahon K.D."/>
            <person name="Konstantinidis K.T."/>
            <person name="Eloe-Fadrosh E.A."/>
            <person name="Kyrpides N.C."/>
            <person name="Woyke T."/>
        </authorList>
    </citation>
    <scope>NUCLEOTIDE SEQUENCE</scope>
    <source>
        <strain evidence="1">GVMAG-M-3300027963-41</strain>
    </source>
</reference>
<protein>
    <recommendedName>
        <fullName evidence="2">DNA-directed RNA polymerase M/15kDa subunit domain-containing protein</fullName>
    </recommendedName>
</protein>
<sequence>MYGYDITPTSANLKCNTCGHSEPFKPTTKEDALVLETNFRSGSSAGGAASGITVNAYTRQDPTLPHVKTISCRNGECPSIANADLRDVIYIKTDPTNLKFQYICNVCESQWTN</sequence>
<evidence type="ECO:0000313" key="1">
    <source>
        <dbReference type="EMBL" id="QHU31957.1"/>
    </source>
</evidence>
<evidence type="ECO:0008006" key="2">
    <source>
        <dbReference type="Google" id="ProtNLM"/>
    </source>
</evidence>
<dbReference type="EMBL" id="MN740534">
    <property type="protein sequence ID" value="QHU31957.1"/>
    <property type="molecule type" value="Genomic_DNA"/>
</dbReference>
<dbReference type="AlphaFoldDB" id="A0A6C0LN28"/>
<organism evidence="1">
    <name type="scientific">viral metagenome</name>
    <dbReference type="NCBI Taxonomy" id="1070528"/>
    <lineage>
        <taxon>unclassified sequences</taxon>
        <taxon>metagenomes</taxon>
        <taxon>organismal metagenomes</taxon>
    </lineage>
</organism>
<proteinExistence type="predicted"/>
<name>A0A6C0LN28_9ZZZZ</name>